<evidence type="ECO:0000259" key="2">
    <source>
        <dbReference type="PROSITE" id="PS50249"/>
    </source>
</evidence>
<dbReference type="Pfam" id="PF03665">
    <property type="entry name" value="UPF0172"/>
    <property type="match status" value="1"/>
</dbReference>
<dbReference type="PROSITE" id="PS50249">
    <property type="entry name" value="MPN"/>
    <property type="match status" value="1"/>
</dbReference>
<proteinExistence type="inferred from homology"/>
<dbReference type="AlphaFoldDB" id="A0A4Y1RKK3"/>
<dbReference type="InterPro" id="IPR005366">
    <property type="entry name" value="EMC8/9"/>
</dbReference>
<feature type="domain" description="MPN" evidence="2">
    <location>
        <begin position="7"/>
        <end position="77"/>
    </location>
</feature>
<dbReference type="GO" id="GO:0072546">
    <property type="term" value="C:EMC complex"/>
    <property type="evidence" value="ECO:0007669"/>
    <property type="project" value="InterPro"/>
</dbReference>
<name>A0A4Y1RKK3_PRUDU</name>
<protein>
    <recommendedName>
        <fullName evidence="2">MPN domain-containing protein</fullName>
    </recommendedName>
</protein>
<evidence type="ECO:0000256" key="1">
    <source>
        <dbReference type="ARBA" id="ARBA00007461"/>
    </source>
</evidence>
<dbReference type="PANTHER" id="PTHR12941:SF10">
    <property type="entry name" value="ER MEMBRANE PROTEIN COMPLEX SUBUNIT 8_9 HOMOLOG"/>
    <property type="match status" value="1"/>
</dbReference>
<gene>
    <name evidence="3" type="ORF">Prudu_015542</name>
</gene>
<sequence length="77" mass="8483">MGGELRYEIAQNAYIKLVLHALKHKSSAVNAVLLGRVSSQNDAVEITDSVPLFHSQIGLLPQLEISLILRSTMLLKE</sequence>
<dbReference type="InterPro" id="IPR037518">
    <property type="entry name" value="MPN"/>
</dbReference>
<accession>A0A4Y1RKK3</accession>
<reference evidence="3" key="1">
    <citation type="journal article" date="2019" name="Science">
        <title>Mutation of a bHLH transcription factor allowed almond domestication.</title>
        <authorList>
            <person name="Sanchez-Perez R."/>
            <person name="Pavan S."/>
            <person name="Mazzeo R."/>
            <person name="Moldovan C."/>
            <person name="Aiese Cigliano R."/>
            <person name="Del Cueto J."/>
            <person name="Ricciardi F."/>
            <person name="Lotti C."/>
            <person name="Ricciardi L."/>
            <person name="Dicenta F."/>
            <person name="Lopez-Marques R.L."/>
            <person name="Lindberg Moller B."/>
        </authorList>
    </citation>
    <scope>NUCLEOTIDE SEQUENCE</scope>
</reference>
<dbReference type="PANTHER" id="PTHR12941">
    <property type="entry name" value="ER MEMBRANE PROTEIN COMPLEX"/>
    <property type="match status" value="1"/>
</dbReference>
<comment type="similarity">
    <text evidence="1">Belongs to the EMC8/EMC9 family.</text>
</comment>
<organism evidence="3">
    <name type="scientific">Prunus dulcis</name>
    <name type="common">Almond</name>
    <name type="synonym">Amygdalus dulcis</name>
    <dbReference type="NCBI Taxonomy" id="3755"/>
    <lineage>
        <taxon>Eukaryota</taxon>
        <taxon>Viridiplantae</taxon>
        <taxon>Streptophyta</taxon>
        <taxon>Embryophyta</taxon>
        <taxon>Tracheophyta</taxon>
        <taxon>Spermatophyta</taxon>
        <taxon>Magnoliopsida</taxon>
        <taxon>eudicotyledons</taxon>
        <taxon>Gunneridae</taxon>
        <taxon>Pentapetalae</taxon>
        <taxon>rosids</taxon>
        <taxon>fabids</taxon>
        <taxon>Rosales</taxon>
        <taxon>Rosaceae</taxon>
        <taxon>Amygdaloideae</taxon>
        <taxon>Amygdaleae</taxon>
        <taxon>Prunus</taxon>
    </lineage>
</organism>
<evidence type="ECO:0000313" key="3">
    <source>
        <dbReference type="EMBL" id="BBH04407.1"/>
    </source>
</evidence>
<dbReference type="EMBL" id="AP019302">
    <property type="protein sequence ID" value="BBH04407.1"/>
    <property type="molecule type" value="Genomic_DNA"/>
</dbReference>